<keyword evidence="3" id="KW-1185">Reference proteome</keyword>
<sequence length="263" mass="30780">MKRSILMLLLLTLLSGAIWAQETRYLVFEFFKVESSEMYDFIEHKDFMEKVYQSAINDKKISGWDFWSLQSGADSGEFQYITITYYDNPVSMMNGLNEEDLVKYAMIAYPHLNAKAVKDKFSLANRAFDLKQRSYMQQIANSKDSFKMKRGILASFDLMKATEGRFQEYERAEREVFLPIHQSRIEKGLMGSWVLLRTALPFGSEAKSTHLTMNMYKDYVQFFNAQEYEDMESTADQRAKIEQGLKSRDQKWVYLATLEGTVR</sequence>
<evidence type="ECO:0000313" key="2">
    <source>
        <dbReference type="EMBL" id="SIT16498.1"/>
    </source>
</evidence>
<evidence type="ECO:0000313" key="3">
    <source>
        <dbReference type="Proteomes" id="UP000186026"/>
    </source>
</evidence>
<keyword evidence="1" id="KW-0732">Signal</keyword>
<evidence type="ECO:0008006" key="4">
    <source>
        <dbReference type="Google" id="ProtNLM"/>
    </source>
</evidence>
<feature type="signal peptide" evidence="1">
    <location>
        <begin position="1"/>
        <end position="20"/>
    </location>
</feature>
<proteinExistence type="predicted"/>
<dbReference type="EMBL" id="FTOP01000024">
    <property type="protein sequence ID" value="SIT16498.1"/>
    <property type="molecule type" value="Genomic_DNA"/>
</dbReference>
<reference evidence="3" key="1">
    <citation type="submission" date="2017-01" db="EMBL/GenBank/DDBJ databases">
        <authorList>
            <person name="Varghese N."/>
            <person name="Submissions S."/>
        </authorList>
    </citation>
    <scope>NUCLEOTIDE SEQUENCE [LARGE SCALE GENOMIC DNA]</scope>
    <source>
        <strain evidence="3">DSM 46698</strain>
    </source>
</reference>
<feature type="chain" id="PRO_5012523674" description="NIPSNAP protein" evidence="1">
    <location>
        <begin position="21"/>
        <end position="263"/>
    </location>
</feature>
<dbReference type="RefSeq" id="WP_076503044.1">
    <property type="nucleotide sequence ID" value="NZ_FTOP01000024.1"/>
</dbReference>
<name>A0A1N7Q0V1_9BACT</name>
<dbReference type="STRING" id="529505.SAMN05421761_12430"/>
<dbReference type="OrthoDB" id="1523802at2"/>
<protein>
    <recommendedName>
        <fullName evidence="4">NIPSNAP protein</fullName>
    </recommendedName>
</protein>
<evidence type="ECO:0000256" key="1">
    <source>
        <dbReference type="SAM" id="SignalP"/>
    </source>
</evidence>
<organism evidence="2 3">
    <name type="scientific">Belliella pelovolcani</name>
    <dbReference type="NCBI Taxonomy" id="529505"/>
    <lineage>
        <taxon>Bacteria</taxon>
        <taxon>Pseudomonadati</taxon>
        <taxon>Bacteroidota</taxon>
        <taxon>Cytophagia</taxon>
        <taxon>Cytophagales</taxon>
        <taxon>Cyclobacteriaceae</taxon>
        <taxon>Belliella</taxon>
    </lineage>
</organism>
<accession>A0A1N7Q0V1</accession>
<dbReference type="AlphaFoldDB" id="A0A1N7Q0V1"/>
<gene>
    <name evidence="2" type="ORF">SAMN05421761_12430</name>
</gene>
<dbReference type="Proteomes" id="UP000186026">
    <property type="component" value="Unassembled WGS sequence"/>
</dbReference>